<dbReference type="Proteomes" id="UP000218542">
    <property type="component" value="Unassembled WGS sequence"/>
</dbReference>
<name>A0A286TVG7_9BACT</name>
<organism evidence="2 3">
    <name type="scientific">Candidatus Scalindua japonica</name>
    <dbReference type="NCBI Taxonomy" id="1284222"/>
    <lineage>
        <taxon>Bacteria</taxon>
        <taxon>Pseudomonadati</taxon>
        <taxon>Planctomycetota</taxon>
        <taxon>Candidatus Brocadiia</taxon>
        <taxon>Candidatus Brocadiales</taxon>
        <taxon>Candidatus Scalinduaceae</taxon>
        <taxon>Candidatus Scalindua</taxon>
    </lineage>
</organism>
<dbReference type="PANTHER" id="PTHR37292">
    <property type="entry name" value="VNG6097C"/>
    <property type="match status" value="1"/>
</dbReference>
<dbReference type="PANTHER" id="PTHR37292:SF2">
    <property type="entry name" value="DUF262 DOMAIN-CONTAINING PROTEIN"/>
    <property type="match status" value="1"/>
</dbReference>
<dbReference type="EMBL" id="BAOS01000004">
    <property type="protein sequence ID" value="GAX59876.1"/>
    <property type="molecule type" value="Genomic_DNA"/>
</dbReference>
<sequence length="598" mass="68702">MSIQQYSVNQHPIQTLLTWISSGEIAIPEIQRPFVWDATKVRDLIDSLYEGYPIGYLIAWRNPSVKLKDGTSSEGKRVLIDGQQRVTALMASLLGARVINKDYKRVNISIAFNPKERKFEVTNPAIKKDKTWIANISDILSQDVSLLKVVNEYCEKNEGSNQDEIFKSIELLRGIVNNHIGLIELNSDLDIETVTEIFIRINSQGAVLSQADFAMSKIAANETYNGNKMRKCIDYFCHLAVAPEFFQQLAEVDKGFSSTEYFKKMSWLRSENDDLYDPSYTDMLRVAFTSEFKRGRLQDLVALLSGRNFETRVYEEEIAEQSFKQLEEGLFKFMNETDFKRFVMILRSAGFVESSMIRSQNAINFAYIVYLVQRANKIEPATIETNVRKWLVMSVLTGRYSGSPESSFDFDIKQIGEIGVSKYLENVEAAELSDAFWDAGLPQQMNTSVASSPYFKVYLASQVHANDKGFLSKEITVRDLITHRGDVHHLFPKNYLKKNGLTRGRYNQIANYVMMQSEINIAIGDKAPSEYFSKLIDHCNNGSTAYGAITDIEEMRENFKTHCVPDEMENKNIEHYDEFLQERRKLMGQKIKNYYWKL</sequence>
<evidence type="ECO:0000313" key="2">
    <source>
        <dbReference type="EMBL" id="GAX59876.1"/>
    </source>
</evidence>
<proteinExistence type="predicted"/>
<evidence type="ECO:0000313" key="3">
    <source>
        <dbReference type="Proteomes" id="UP000218542"/>
    </source>
</evidence>
<dbReference type="InterPro" id="IPR004919">
    <property type="entry name" value="GmrSD_N"/>
</dbReference>
<reference evidence="3" key="1">
    <citation type="journal article" date="2017" name="Environ. Microbiol. Rep.">
        <title>Genetic Diversity of Marine Anaerobic Ammonium-Oxidizing Bacteria as Revealed by Genomic and Proteomic Analyses of 'Candidatus Scalindua japonica'.</title>
        <authorList>
            <person name="Oshiki M."/>
            <person name="Mizuto K."/>
            <person name="Kimura Z."/>
            <person name="Kindaichi T."/>
            <person name="Satoh H."/>
            <person name="Okabe S."/>
        </authorList>
    </citation>
    <scope>NUCLEOTIDE SEQUENCE [LARGE SCALE GENOMIC DNA]</scope>
    <source>
        <strain evidence="3">husup-a2</strain>
    </source>
</reference>
<feature type="domain" description="GmrSD restriction endonucleases N-terminal" evidence="1">
    <location>
        <begin position="17"/>
        <end position="217"/>
    </location>
</feature>
<keyword evidence="3" id="KW-1185">Reference proteome</keyword>
<dbReference type="AlphaFoldDB" id="A0A286TVG7"/>
<dbReference type="RefSeq" id="WP_096893003.1">
    <property type="nucleotide sequence ID" value="NZ_BAOS01000004.1"/>
</dbReference>
<gene>
    <name evidence="2" type="ORF">SCALIN_C04_0364</name>
</gene>
<accession>A0A286TVG7</accession>
<evidence type="ECO:0000259" key="1">
    <source>
        <dbReference type="Pfam" id="PF03235"/>
    </source>
</evidence>
<dbReference type="Pfam" id="PF03235">
    <property type="entry name" value="GmrSD_N"/>
    <property type="match status" value="1"/>
</dbReference>
<protein>
    <recommendedName>
        <fullName evidence="1">GmrSD restriction endonucleases N-terminal domain-containing protein</fullName>
    </recommendedName>
</protein>
<dbReference type="OrthoDB" id="9798761at2"/>
<comment type="caution">
    <text evidence="2">The sequence shown here is derived from an EMBL/GenBank/DDBJ whole genome shotgun (WGS) entry which is preliminary data.</text>
</comment>